<name>A0A552KYE9_9CHRO</name>
<gene>
    <name evidence="1" type="ORF">EWV45_08530</name>
</gene>
<dbReference type="EMBL" id="SFAM01000071">
    <property type="protein sequence ID" value="TRV12941.1"/>
    <property type="molecule type" value="Genomic_DNA"/>
</dbReference>
<reference evidence="1 2" key="1">
    <citation type="submission" date="2019-01" db="EMBL/GenBank/DDBJ databases">
        <title>Coherence of Microcystis species and biogeography revealed through population genomics.</title>
        <authorList>
            <person name="Perez-Carrascal O.M."/>
            <person name="Terrat Y."/>
            <person name="Giani A."/>
            <person name="Fortin N."/>
            <person name="Tromas N."/>
            <person name="Shapiro B.J."/>
        </authorList>
    </citation>
    <scope>NUCLEOTIDE SEQUENCE [LARGE SCALE GENOMIC DNA]</scope>
    <source>
        <strain evidence="1">Mf_QC_C_20070823_S10D</strain>
    </source>
</reference>
<protein>
    <recommendedName>
        <fullName evidence="3">Peptidoglycan-binding protein</fullName>
    </recommendedName>
</protein>
<sequence>MATLQDIINDNKTLNRSKLKTDKGLVIEIQTKLANLGFYPGGGWIDGDLGESSSFSWTGLIDFCKKIGSLPIPSDTLAINQEIAQKLLTIKQVESVLQTATQNSILTRLQQIQTRSPIINKNTPPSAFVSRSIEQSPFKPFIVNYPNFLTQKPDGTSLISYGDSFTLSDGRTVNFNDYPNQGKQPNIDSTGLSFLPSNISHACLCIGSFKDSSSTIKARWLGKDALTPVALWWSTTKFIGVLNTVCQINQNSINTDIDDCVIESPENRFNDLVRDMVSYQGLSSNRIGALFKSFSKREVLSKWIETQTGSSNLNFTGSYREDPLISPARIKDTTTGNIVLSSGSVGAATSTNSLSAYDLVRLISMLGWHLHLPNNAKLPSAQWKSLESIVRAMGHDTARYVDVAFETLGVMNIISEPVIISKVGWGNVSATSGSMTYTVFVKFVDRRFTPAKLRTFALSLRCPSPVSADFDGRDTNLAAAVTEIVRRILTEELA</sequence>
<dbReference type="Proteomes" id="UP000315868">
    <property type="component" value="Unassembled WGS sequence"/>
</dbReference>
<dbReference type="AlphaFoldDB" id="A0A552KYE9"/>
<evidence type="ECO:0000313" key="2">
    <source>
        <dbReference type="Proteomes" id="UP000315868"/>
    </source>
</evidence>
<proteinExistence type="predicted"/>
<comment type="caution">
    <text evidence="1">The sequence shown here is derived from an EMBL/GenBank/DDBJ whole genome shotgun (WGS) entry which is preliminary data.</text>
</comment>
<evidence type="ECO:0000313" key="1">
    <source>
        <dbReference type="EMBL" id="TRV12941.1"/>
    </source>
</evidence>
<accession>A0A552KYE9</accession>
<evidence type="ECO:0008006" key="3">
    <source>
        <dbReference type="Google" id="ProtNLM"/>
    </source>
</evidence>
<organism evidence="1 2">
    <name type="scientific">Microcystis flos-aquae Mf_QC_C_20070823_S10D</name>
    <dbReference type="NCBI Taxonomy" id="2486236"/>
    <lineage>
        <taxon>Bacteria</taxon>
        <taxon>Bacillati</taxon>
        <taxon>Cyanobacteriota</taxon>
        <taxon>Cyanophyceae</taxon>
        <taxon>Oscillatoriophycideae</taxon>
        <taxon>Chroococcales</taxon>
        <taxon>Microcystaceae</taxon>
        <taxon>Microcystis</taxon>
    </lineage>
</organism>